<dbReference type="InterPro" id="IPR022837">
    <property type="entry name" value="MsrQ-like"/>
</dbReference>
<feature type="transmembrane region" description="Helical" evidence="7">
    <location>
        <begin position="73"/>
        <end position="91"/>
    </location>
</feature>
<name>A0ABT5VXC4_9BACT</name>
<feature type="transmembrane region" description="Helical" evidence="7">
    <location>
        <begin position="188"/>
        <end position="205"/>
    </location>
</feature>
<evidence type="ECO:0000256" key="3">
    <source>
        <dbReference type="ARBA" id="ARBA00022692"/>
    </source>
</evidence>
<feature type="transmembrane region" description="Helical" evidence="7">
    <location>
        <begin position="103"/>
        <end position="121"/>
    </location>
</feature>
<keyword evidence="3 7" id="KW-0812">Transmembrane</keyword>
<reference evidence="9 10" key="1">
    <citation type="submission" date="2022-01" db="EMBL/GenBank/DDBJ databases">
        <title>Labilibaculum sp. nov, a marine bacterium isolated from Antarctica.</title>
        <authorList>
            <person name="Dai W."/>
        </authorList>
    </citation>
    <scope>NUCLEOTIDE SEQUENCE [LARGE SCALE GENOMIC DNA]</scope>
    <source>
        <strain evidence="9 10">DW002</strain>
    </source>
</reference>
<sequence>MNWLKKHWGWILVCILASLPLVNLLEMLSFNFEDNTYAFLLFDDYEYPPHIADQMDFDSMPGIKYASQVTGEWAIRFLLAILMCTPLRILFGWTCSLYTRQAIGITTGVYALLHFLLFVTYEGVLATFSEPELIIGFLACIIVFFLMITSNKRSMKWLKKTWKKVHRLSYFAGILALIHVILMKEDWVLYASILGVGFLLRYKPIRSKIEQVRVKKAKTKN</sequence>
<evidence type="ECO:0000259" key="8">
    <source>
        <dbReference type="Pfam" id="PF01794"/>
    </source>
</evidence>
<feature type="domain" description="Ferric oxidoreductase" evidence="8">
    <location>
        <begin position="70"/>
        <end position="176"/>
    </location>
</feature>
<protein>
    <submittedName>
        <fullName evidence="9">Ferric reductase-like transmembrane domain-containing protein</fullName>
    </submittedName>
</protein>
<evidence type="ECO:0000256" key="6">
    <source>
        <dbReference type="ARBA" id="ARBA00023136"/>
    </source>
</evidence>
<evidence type="ECO:0000256" key="4">
    <source>
        <dbReference type="ARBA" id="ARBA00022989"/>
    </source>
</evidence>
<evidence type="ECO:0000256" key="2">
    <source>
        <dbReference type="ARBA" id="ARBA00022448"/>
    </source>
</evidence>
<evidence type="ECO:0000256" key="1">
    <source>
        <dbReference type="ARBA" id="ARBA00004141"/>
    </source>
</evidence>
<dbReference type="EMBL" id="JAKJSC010000007">
    <property type="protein sequence ID" value="MDE5420068.1"/>
    <property type="molecule type" value="Genomic_DNA"/>
</dbReference>
<dbReference type="Proteomes" id="UP001528920">
    <property type="component" value="Unassembled WGS sequence"/>
</dbReference>
<comment type="subcellular location">
    <subcellularLocation>
        <location evidence="1">Membrane</location>
        <topology evidence="1">Multi-pass membrane protein</topology>
    </subcellularLocation>
</comment>
<dbReference type="PANTHER" id="PTHR36964">
    <property type="entry name" value="PROTEIN-METHIONINE-SULFOXIDE REDUCTASE HEME-BINDING SUBUNIT MSRQ"/>
    <property type="match status" value="1"/>
</dbReference>
<dbReference type="PANTHER" id="PTHR36964:SF1">
    <property type="entry name" value="PROTEIN-METHIONINE-SULFOXIDE REDUCTASE HEME-BINDING SUBUNIT MSRQ"/>
    <property type="match status" value="1"/>
</dbReference>
<feature type="transmembrane region" description="Helical" evidence="7">
    <location>
        <begin position="165"/>
        <end position="182"/>
    </location>
</feature>
<keyword evidence="2" id="KW-0813">Transport</keyword>
<accession>A0ABT5VXC4</accession>
<comment type="caution">
    <text evidence="9">The sequence shown here is derived from an EMBL/GenBank/DDBJ whole genome shotgun (WGS) entry which is preliminary data.</text>
</comment>
<evidence type="ECO:0000313" key="9">
    <source>
        <dbReference type="EMBL" id="MDE5420068.1"/>
    </source>
</evidence>
<dbReference type="RefSeq" id="WP_275111399.1">
    <property type="nucleotide sequence ID" value="NZ_JAKJSC010000007.1"/>
</dbReference>
<keyword evidence="10" id="KW-1185">Reference proteome</keyword>
<dbReference type="Pfam" id="PF01794">
    <property type="entry name" value="Ferric_reduct"/>
    <property type="match status" value="1"/>
</dbReference>
<gene>
    <name evidence="9" type="ORF">L3049_18920</name>
</gene>
<evidence type="ECO:0000313" key="10">
    <source>
        <dbReference type="Proteomes" id="UP001528920"/>
    </source>
</evidence>
<organism evidence="9 10">
    <name type="scientific">Paralabilibaculum antarcticum</name>
    <dbReference type="NCBI Taxonomy" id="2912572"/>
    <lineage>
        <taxon>Bacteria</taxon>
        <taxon>Pseudomonadati</taxon>
        <taxon>Bacteroidota</taxon>
        <taxon>Bacteroidia</taxon>
        <taxon>Marinilabiliales</taxon>
        <taxon>Marinifilaceae</taxon>
        <taxon>Paralabilibaculum</taxon>
    </lineage>
</organism>
<proteinExistence type="predicted"/>
<feature type="transmembrane region" description="Helical" evidence="7">
    <location>
        <begin position="133"/>
        <end position="153"/>
    </location>
</feature>
<keyword evidence="4 7" id="KW-1133">Transmembrane helix</keyword>
<evidence type="ECO:0000256" key="7">
    <source>
        <dbReference type="SAM" id="Phobius"/>
    </source>
</evidence>
<evidence type="ECO:0000256" key="5">
    <source>
        <dbReference type="ARBA" id="ARBA00023004"/>
    </source>
</evidence>
<keyword evidence="5" id="KW-0408">Iron</keyword>
<keyword evidence="6 7" id="KW-0472">Membrane</keyword>
<dbReference type="InterPro" id="IPR013130">
    <property type="entry name" value="Fe3_Rdtase_TM_dom"/>
</dbReference>